<dbReference type="GO" id="GO:0009396">
    <property type="term" value="P:folic acid-containing compound biosynthetic process"/>
    <property type="evidence" value="ECO:0007669"/>
    <property type="project" value="TreeGrafter"/>
</dbReference>
<evidence type="ECO:0000256" key="1">
    <source>
        <dbReference type="ARBA" id="ARBA00010638"/>
    </source>
</evidence>
<dbReference type="InterPro" id="IPR024185">
    <property type="entry name" value="FTHF_cligase-like_sf"/>
</dbReference>
<dbReference type="AlphaFoldDB" id="A0A382KD21"/>
<dbReference type="InterPro" id="IPR002698">
    <property type="entry name" value="FTHF_cligase"/>
</dbReference>
<dbReference type="PIRSF" id="PIRSF006806">
    <property type="entry name" value="FTHF_cligase"/>
    <property type="match status" value="1"/>
</dbReference>
<reference evidence="4" key="1">
    <citation type="submission" date="2018-05" db="EMBL/GenBank/DDBJ databases">
        <authorList>
            <person name="Lanie J.A."/>
            <person name="Ng W.-L."/>
            <person name="Kazmierczak K.M."/>
            <person name="Andrzejewski T.M."/>
            <person name="Davidsen T.M."/>
            <person name="Wayne K.J."/>
            <person name="Tettelin H."/>
            <person name="Glass J.I."/>
            <person name="Rusch D."/>
            <person name="Podicherti R."/>
            <person name="Tsui H.-C.T."/>
            <person name="Winkler M.E."/>
        </authorList>
    </citation>
    <scope>NUCLEOTIDE SEQUENCE</scope>
</reference>
<dbReference type="SUPFAM" id="SSF100950">
    <property type="entry name" value="NagB/RpiA/CoA transferase-like"/>
    <property type="match status" value="1"/>
</dbReference>
<dbReference type="Pfam" id="PF01812">
    <property type="entry name" value="5-FTHF_cyc-lig"/>
    <property type="match status" value="1"/>
</dbReference>
<sequence>MLTVEQQDAAAISLTKNIFQFHGIAGTRRIGAYLANDGEIDPLPAMLEWSRRGQKCFLPILFPGQKPRLRFASFSMRSRMFLNRFGILEPCVSQRVCLDPSQLDWIFVPLVAFDSSGHRLGMGGGYYDASLAVLRMRSHWRKPRLVGLAHEFQRIDHLAVDEWDVPLHGILTNERFYPAPDAAWSATHRSASRP</sequence>
<evidence type="ECO:0000313" key="4">
    <source>
        <dbReference type="EMBL" id="SVC21906.1"/>
    </source>
</evidence>
<evidence type="ECO:0000256" key="3">
    <source>
        <dbReference type="ARBA" id="ARBA00022840"/>
    </source>
</evidence>
<keyword evidence="2" id="KW-0547">Nucleotide-binding</keyword>
<organism evidence="4">
    <name type="scientific">marine metagenome</name>
    <dbReference type="NCBI Taxonomy" id="408172"/>
    <lineage>
        <taxon>unclassified sequences</taxon>
        <taxon>metagenomes</taxon>
        <taxon>ecological metagenomes</taxon>
    </lineage>
</organism>
<dbReference type="EMBL" id="UINC01079676">
    <property type="protein sequence ID" value="SVC21906.1"/>
    <property type="molecule type" value="Genomic_DNA"/>
</dbReference>
<dbReference type="GO" id="GO:0035999">
    <property type="term" value="P:tetrahydrofolate interconversion"/>
    <property type="evidence" value="ECO:0007669"/>
    <property type="project" value="TreeGrafter"/>
</dbReference>
<comment type="similarity">
    <text evidence="1">Belongs to the 5-formyltetrahydrofolate cyclo-ligase family.</text>
</comment>
<dbReference type="GO" id="GO:0030272">
    <property type="term" value="F:5-formyltetrahydrofolate cyclo-ligase activity"/>
    <property type="evidence" value="ECO:0007669"/>
    <property type="project" value="TreeGrafter"/>
</dbReference>
<dbReference type="PANTHER" id="PTHR23407:SF1">
    <property type="entry name" value="5-FORMYLTETRAHYDROFOLATE CYCLO-LIGASE"/>
    <property type="match status" value="1"/>
</dbReference>
<proteinExistence type="inferred from homology"/>
<dbReference type="Gene3D" id="3.40.50.10420">
    <property type="entry name" value="NagB/RpiA/CoA transferase-like"/>
    <property type="match status" value="1"/>
</dbReference>
<dbReference type="NCBIfam" id="TIGR02727">
    <property type="entry name" value="MTHFS_bact"/>
    <property type="match status" value="1"/>
</dbReference>
<name>A0A382KD21_9ZZZZ</name>
<evidence type="ECO:0000256" key="2">
    <source>
        <dbReference type="ARBA" id="ARBA00022741"/>
    </source>
</evidence>
<protein>
    <recommendedName>
        <fullName evidence="5">5-formyltetrahydrofolate cyclo-ligase</fullName>
    </recommendedName>
</protein>
<keyword evidence="3" id="KW-0067">ATP-binding</keyword>
<dbReference type="GO" id="GO:0005524">
    <property type="term" value="F:ATP binding"/>
    <property type="evidence" value="ECO:0007669"/>
    <property type="project" value="UniProtKB-KW"/>
</dbReference>
<evidence type="ECO:0008006" key="5">
    <source>
        <dbReference type="Google" id="ProtNLM"/>
    </source>
</evidence>
<dbReference type="InterPro" id="IPR037171">
    <property type="entry name" value="NagB/RpiA_transferase-like"/>
</dbReference>
<accession>A0A382KD21</accession>
<dbReference type="PANTHER" id="PTHR23407">
    <property type="entry name" value="ATPASE INHIBITOR/5-FORMYLTETRAHYDROFOLATE CYCLO-LIGASE"/>
    <property type="match status" value="1"/>
</dbReference>
<gene>
    <name evidence="4" type="ORF">METZ01_LOCUS274760</name>
</gene>